<evidence type="ECO:0000313" key="3">
    <source>
        <dbReference type="Proteomes" id="UP000318995"/>
    </source>
</evidence>
<evidence type="ECO:0000313" key="2">
    <source>
        <dbReference type="EMBL" id="TWT42487.1"/>
    </source>
</evidence>
<reference evidence="2 3" key="1">
    <citation type="submission" date="2019-02" db="EMBL/GenBank/DDBJ databases">
        <title>Deep-cultivation of Planctomycetes and their phenomic and genomic characterization uncovers novel biology.</title>
        <authorList>
            <person name="Wiegand S."/>
            <person name="Jogler M."/>
            <person name="Boedeker C."/>
            <person name="Pinto D."/>
            <person name="Vollmers J."/>
            <person name="Rivas-Marin E."/>
            <person name="Kohn T."/>
            <person name="Peeters S.H."/>
            <person name="Heuer A."/>
            <person name="Rast P."/>
            <person name="Oberbeckmann S."/>
            <person name="Bunk B."/>
            <person name="Jeske O."/>
            <person name="Meyerdierks A."/>
            <person name="Storesund J.E."/>
            <person name="Kallscheuer N."/>
            <person name="Luecker S."/>
            <person name="Lage O.M."/>
            <person name="Pohl T."/>
            <person name="Merkel B.J."/>
            <person name="Hornburger P."/>
            <person name="Mueller R.-W."/>
            <person name="Bruemmer F."/>
            <person name="Labrenz M."/>
            <person name="Spormann A.M."/>
            <person name="Op Den Camp H."/>
            <person name="Overmann J."/>
            <person name="Amann R."/>
            <person name="Jetten M.S.M."/>
            <person name="Mascher T."/>
            <person name="Medema M.H."/>
            <person name="Devos D.P."/>
            <person name="Kaster A.-K."/>
            <person name="Ovreas L."/>
            <person name="Rohde M."/>
            <person name="Galperin M.Y."/>
            <person name="Jogler C."/>
        </authorList>
    </citation>
    <scope>NUCLEOTIDE SEQUENCE [LARGE SCALE GENOMIC DNA]</scope>
    <source>
        <strain evidence="2 3">Pla111</strain>
    </source>
</reference>
<sequence>MRVSVFAPQGAPGLAADATGRIQKALDRYGASIRGVVVRVRDENGPRGGNDQSCLLRISLRGAPDVTVRERGTHPLGVILTALKRARRRVAERLNARSRRQIRSVESRRQIALSSPSSDD</sequence>
<evidence type="ECO:0000256" key="1">
    <source>
        <dbReference type="SAM" id="MobiDB-lite"/>
    </source>
</evidence>
<dbReference type="RefSeq" id="WP_146575010.1">
    <property type="nucleotide sequence ID" value="NZ_SJPH01000007.1"/>
</dbReference>
<evidence type="ECO:0008006" key="4">
    <source>
        <dbReference type="Google" id="ProtNLM"/>
    </source>
</evidence>
<name>A0A5C5VWK2_9BACT</name>
<gene>
    <name evidence="2" type="ORF">Pla111_27920</name>
</gene>
<feature type="region of interest" description="Disordered" evidence="1">
    <location>
        <begin position="99"/>
        <end position="120"/>
    </location>
</feature>
<organism evidence="2 3">
    <name type="scientific">Botrimarina hoheduenensis</name>
    <dbReference type="NCBI Taxonomy" id="2528000"/>
    <lineage>
        <taxon>Bacteria</taxon>
        <taxon>Pseudomonadati</taxon>
        <taxon>Planctomycetota</taxon>
        <taxon>Planctomycetia</taxon>
        <taxon>Pirellulales</taxon>
        <taxon>Lacipirellulaceae</taxon>
        <taxon>Botrimarina</taxon>
    </lineage>
</organism>
<protein>
    <recommendedName>
        <fullName evidence="4">Sigma 54 modulation protein / S30EA ribosomal protein</fullName>
    </recommendedName>
</protein>
<accession>A0A5C5VWK2</accession>
<comment type="caution">
    <text evidence="2">The sequence shown here is derived from an EMBL/GenBank/DDBJ whole genome shotgun (WGS) entry which is preliminary data.</text>
</comment>
<keyword evidence="3" id="KW-1185">Reference proteome</keyword>
<dbReference type="Proteomes" id="UP000318995">
    <property type="component" value="Unassembled WGS sequence"/>
</dbReference>
<dbReference type="OrthoDB" id="121633at2"/>
<dbReference type="AlphaFoldDB" id="A0A5C5VWK2"/>
<proteinExistence type="predicted"/>
<dbReference type="EMBL" id="SJPH01000007">
    <property type="protein sequence ID" value="TWT42487.1"/>
    <property type="molecule type" value="Genomic_DNA"/>
</dbReference>